<evidence type="ECO:0000256" key="3">
    <source>
        <dbReference type="ARBA" id="ARBA00022692"/>
    </source>
</evidence>
<evidence type="ECO:0000256" key="8">
    <source>
        <dbReference type="SAM" id="Phobius"/>
    </source>
</evidence>
<organism evidence="11 12">
    <name type="scientific">Cardiosporidium cionae</name>
    <dbReference type="NCBI Taxonomy" id="476202"/>
    <lineage>
        <taxon>Eukaryota</taxon>
        <taxon>Sar</taxon>
        <taxon>Alveolata</taxon>
        <taxon>Apicomplexa</taxon>
        <taxon>Aconoidasida</taxon>
        <taxon>Nephromycida</taxon>
        <taxon>Cardiosporidium</taxon>
    </lineage>
</organism>
<feature type="domain" description="GOLD" evidence="10">
    <location>
        <begin position="267"/>
        <end position="439"/>
    </location>
</feature>
<evidence type="ECO:0000259" key="10">
    <source>
        <dbReference type="SMART" id="SM01190"/>
    </source>
</evidence>
<dbReference type="EMBL" id="JADAQX010000314">
    <property type="protein sequence ID" value="KAF8820732.1"/>
    <property type="molecule type" value="Genomic_DNA"/>
</dbReference>
<name>A0ABQ7J9Q8_9APIC</name>
<dbReference type="InterPro" id="IPR009038">
    <property type="entry name" value="GOLD_dom"/>
</dbReference>
<evidence type="ECO:0000256" key="6">
    <source>
        <dbReference type="ARBA" id="ARBA00023136"/>
    </source>
</evidence>
<evidence type="ECO:0000313" key="12">
    <source>
        <dbReference type="Proteomes" id="UP000823046"/>
    </source>
</evidence>
<proteinExistence type="inferred from homology"/>
<feature type="region of interest" description="Disordered" evidence="7">
    <location>
        <begin position="122"/>
        <end position="151"/>
    </location>
</feature>
<dbReference type="InterPro" id="IPR015720">
    <property type="entry name" value="Emp24-like"/>
</dbReference>
<comment type="subcellular location">
    <subcellularLocation>
        <location evidence="1">Membrane</location>
        <topology evidence="1">Single-pass type I membrane protein</topology>
    </subcellularLocation>
</comment>
<protein>
    <submittedName>
        <fullName evidence="11">Emp24/gp25L/p24 family protein</fullName>
    </submittedName>
</protein>
<evidence type="ECO:0000256" key="4">
    <source>
        <dbReference type="ARBA" id="ARBA00022729"/>
    </source>
</evidence>
<evidence type="ECO:0000256" key="2">
    <source>
        <dbReference type="ARBA" id="ARBA00007104"/>
    </source>
</evidence>
<keyword evidence="12" id="KW-1185">Reference proteome</keyword>
<evidence type="ECO:0000256" key="5">
    <source>
        <dbReference type="ARBA" id="ARBA00022989"/>
    </source>
</evidence>
<dbReference type="Proteomes" id="UP000823046">
    <property type="component" value="Unassembled WGS sequence"/>
</dbReference>
<comment type="similarity">
    <text evidence="2">Belongs to the EMP24/GP25L family.</text>
</comment>
<keyword evidence="4 9" id="KW-0732">Signal</keyword>
<dbReference type="PANTHER" id="PTHR22811">
    <property type="entry name" value="TRANSMEMBRANE EMP24 DOMAIN-CONTAINING PROTEIN"/>
    <property type="match status" value="1"/>
</dbReference>
<reference evidence="11 12" key="1">
    <citation type="journal article" date="2020" name="bioRxiv">
        <title>Metabolic contributions of an alphaproteobacterial endosymbiont in the apicomplexan Cardiosporidium cionae.</title>
        <authorList>
            <person name="Hunter E.S."/>
            <person name="Paight C.J."/>
            <person name="Lane C.E."/>
        </authorList>
    </citation>
    <scope>NUCLEOTIDE SEQUENCE [LARGE SCALE GENOMIC DNA]</scope>
    <source>
        <strain evidence="11">ESH_2018</strain>
    </source>
</reference>
<accession>A0ABQ7J9Q8</accession>
<keyword evidence="6 8" id="KW-0472">Membrane</keyword>
<feature type="signal peptide" evidence="9">
    <location>
        <begin position="1"/>
        <end position="31"/>
    </location>
</feature>
<dbReference type="Pfam" id="PF01105">
    <property type="entry name" value="EMP24_GP25L"/>
    <property type="match status" value="1"/>
</dbReference>
<comment type="caution">
    <text evidence="11">The sequence shown here is derived from an EMBL/GenBank/DDBJ whole genome shotgun (WGS) entry which is preliminary data.</text>
</comment>
<feature type="chain" id="PRO_5046339616" evidence="9">
    <location>
        <begin position="32"/>
        <end position="444"/>
    </location>
</feature>
<sequence>MKALPKRWVLLLYVGILLWASPFSSVRVVQAGWLDWVKNSSMLRCFFCTDDSPYYVRFRNEVDGVSLERHDIKNDEHLQSSNDLSINSNKKTNIVTSIRTPSFRRGPCKGCRCTRCGRPLKSNSAEVSERQTDEGTSVKSTLPKIPKEESTSKGFSYSALSEPFHDVDLSSSPSKAISSLDAEIAGINDPSDQTIRRNQNFIIAAEDFGMEHHPPILRRLQTVDQNVPDDDTFFVDGPNEAVNDYLDDDQFLPAWSLQLGNFEPQNIFTYIIPARSSEEFFEFIEKTPVPLKGGFIAASDESATSFRFTVVDPKGKVLFEKFSVEGLFNVVAKTPGTYSIIIDNTRGSSERSVTIATAVGNVTSDTVEHVSTVEDNVNQLEGKVREISATSQLLSVHQKGHLKSAQKIFRNIYLLNLLELFCFFLVGAFQIYYLENLVSDRRIL</sequence>
<evidence type="ECO:0000256" key="9">
    <source>
        <dbReference type="SAM" id="SignalP"/>
    </source>
</evidence>
<gene>
    <name evidence="11" type="ORF">IE077_002862</name>
</gene>
<keyword evidence="3 8" id="KW-0812">Transmembrane</keyword>
<dbReference type="SMART" id="SM01190">
    <property type="entry name" value="EMP24_GP25L"/>
    <property type="match status" value="1"/>
</dbReference>
<feature type="transmembrane region" description="Helical" evidence="8">
    <location>
        <begin position="412"/>
        <end position="434"/>
    </location>
</feature>
<evidence type="ECO:0000313" key="11">
    <source>
        <dbReference type="EMBL" id="KAF8820732.1"/>
    </source>
</evidence>
<evidence type="ECO:0000256" key="7">
    <source>
        <dbReference type="SAM" id="MobiDB-lite"/>
    </source>
</evidence>
<evidence type="ECO:0000256" key="1">
    <source>
        <dbReference type="ARBA" id="ARBA00004479"/>
    </source>
</evidence>
<keyword evidence="5 8" id="KW-1133">Transmembrane helix</keyword>